<evidence type="ECO:0000259" key="5">
    <source>
        <dbReference type="PROSITE" id="PS50885"/>
    </source>
</evidence>
<feature type="domain" description="PAC" evidence="4">
    <location>
        <begin position="466"/>
        <end position="517"/>
    </location>
</feature>
<feature type="domain" description="PAC" evidence="4">
    <location>
        <begin position="313"/>
        <end position="366"/>
    </location>
</feature>
<sequence length="804" mass="91267">MQVFTSAFVLIICITAFVLIDIKGFKDRKAVGSKAIAQVVGFNSISALDFLDNSAASKILSELNVQHDILNAVILDKKGKVFASYAKEGTDSKYQFNVSKDVSDRFEFTSNELFVYSKIKKDNEVIGRVLIRFELSELNKIKMDVLRLGIVLLIVGIGLAFLIAIFIKKYISKPLLNLVTVIQQIKETEDYKIRMAVEGKDEISTLSIGLNDMLETIEKRSNEVAQSKEQLNKQNTLLQSVIQNMGDGLIVVDESNKFLLWNTASEKIIGIGAIDIPKEKWADTYGFFLPDSNTLFATNELPLVKALNGEEVDNQEMFIQNYRKTAGLFVTVTARPLKNTSGETVGGVLVIHDITERKNSENLIKKLNEELEQKVSERTAQLADAIETLRNSEEKYREIVENTSDVVHTSDYKGNFTYINPACEKLTGFTQSELMGTNIIDLVAPDWRDRVAEFYLNQFKNKIDETSFSFPIITKDRKQKWIEQTVMQLREGNKITGHRSIMRDITERKLADQKLKESEGQLQTIFNEAPDALIVINDEGDIIRWNPQAEKIFGWSIQEVLGKKMRDLIVPEQYKESHMKGFTHFLETAEGPYINKTVEITALNKKKEEFEIELTVSQATISGKYIFIGFIKDISLSKKLENEKIEADKLVRLNELKLKLILENIGEGIIVTDTHKRIVLSNHMAEEIIGIKQDSGMPTTLDWSAKYDLYYPDERTIFPAQNLPLEKALKGESTDDVEIVIEDSETRDKKRVVISGRPIIDDNNYIIAAVANIKDITSYKNMEVALEESEQKIRKLIGFKSDNK</sequence>
<dbReference type="GO" id="GO:0006355">
    <property type="term" value="P:regulation of DNA-templated transcription"/>
    <property type="evidence" value="ECO:0007669"/>
    <property type="project" value="InterPro"/>
</dbReference>
<evidence type="ECO:0000259" key="4">
    <source>
        <dbReference type="PROSITE" id="PS50113"/>
    </source>
</evidence>
<feature type="domain" description="PAC" evidence="4">
    <location>
        <begin position="735"/>
        <end position="788"/>
    </location>
</feature>
<dbReference type="PROSITE" id="PS50885">
    <property type="entry name" value="HAMP"/>
    <property type="match status" value="1"/>
</dbReference>
<feature type="domain" description="PAS" evidence="3">
    <location>
        <begin position="654"/>
        <end position="732"/>
    </location>
</feature>
<feature type="transmembrane region" description="Helical" evidence="2">
    <location>
        <begin position="145"/>
        <end position="167"/>
    </location>
</feature>
<protein>
    <submittedName>
        <fullName evidence="6">PAS domain S-box protein</fullName>
    </submittedName>
</protein>
<dbReference type="InterPro" id="IPR013656">
    <property type="entry name" value="PAS_4"/>
</dbReference>
<feature type="domain" description="HAMP" evidence="5">
    <location>
        <begin position="169"/>
        <end position="222"/>
    </location>
</feature>
<dbReference type="CDD" id="cd00130">
    <property type="entry name" value="PAS"/>
    <property type="match status" value="4"/>
</dbReference>
<evidence type="ECO:0000256" key="2">
    <source>
        <dbReference type="SAM" id="Phobius"/>
    </source>
</evidence>
<evidence type="ECO:0000259" key="3">
    <source>
        <dbReference type="PROSITE" id="PS50112"/>
    </source>
</evidence>
<dbReference type="NCBIfam" id="TIGR00229">
    <property type="entry name" value="sensory_box"/>
    <property type="match status" value="3"/>
</dbReference>
<dbReference type="PANTHER" id="PTHR44757">
    <property type="entry name" value="DIGUANYLATE CYCLASE DGCP"/>
    <property type="match status" value="1"/>
</dbReference>
<dbReference type="RefSeq" id="WP_369752923.1">
    <property type="nucleotide sequence ID" value="NZ_CP165625.1"/>
</dbReference>
<name>A0AB39W3P4_9FLAO</name>
<dbReference type="CDD" id="cd06225">
    <property type="entry name" value="HAMP"/>
    <property type="match status" value="1"/>
</dbReference>
<dbReference type="InterPro" id="IPR052155">
    <property type="entry name" value="Biofilm_reg_signaling"/>
</dbReference>
<dbReference type="Pfam" id="PF17152">
    <property type="entry name" value="CHASE8"/>
    <property type="match status" value="1"/>
</dbReference>
<dbReference type="EMBL" id="CP165625">
    <property type="protein sequence ID" value="XDU95203.1"/>
    <property type="molecule type" value="Genomic_DNA"/>
</dbReference>
<dbReference type="Pfam" id="PF00672">
    <property type="entry name" value="HAMP"/>
    <property type="match status" value="1"/>
</dbReference>
<dbReference type="PROSITE" id="PS50113">
    <property type="entry name" value="PAC"/>
    <property type="match status" value="3"/>
</dbReference>
<dbReference type="InterPro" id="IPR000700">
    <property type="entry name" value="PAS-assoc_C"/>
</dbReference>
<keyword evidence="2" id="KW-1133">Transmembrane helix</keyword>
<evidence type="ECO:0000256" key="1">
    <source>
        <dbReference type="SAM" id="Coils"/>
    </source>
</evidence>
<dbReference type="SMART" id="SM00304">
    <property type="entry name" value="HAMP"/>
    <property type="match status" value="1"/>
</dbReference>
<keyword evidence="1" id="KW-0175">Coiled coil</keyword>
<keyword evidence="2" id="KW-0812">Transmembrane</keyword>
<evidence type="ECO:0000313" key="6">
    <source>
        <dbReference type="EMBL" id="XDU95203.1"/>
    </source>
</evidence>
<dbReference type="SUPFAM" id="SSF158472">
    <property type="entry name" value="HAMP domain-like"/>
    <property type="match status" value="1"/>
</dbReference>
<reference evidence="6" key="1">
    <citation type="submission" date="2024-07" db="EMBL/GenBank/DDBJ databases">
        <authorList>
            <person name="Biller S.J."/>
        </authorList>
    </citation>
    <scope>NUCLEOTIDE SEQUENCE</scope>
    <source>
        <strain evidence="6">WC2409</strain>
    </source>
</reference>
<dbReference type="InterPro" id="IPR000014">
    <property type="entry name" value="PAS"/>
</dbReference>
<dbReference type="SUPFAM" id="SSF55785">
    <property type="entry name" value="PYP-like sensor domain (PAS domain)"/>
    <property type="match status" value="4"/>
</dbReference>
<organism evidence="6">
    <name type="scientific">Flavobacterium sp. WC2409</name>
    <dbReference type="NCBI Taxonomy" id="3234139"/>
    <lineage>
        <taxon>Bacteria</taxon>
        <taxon>Pseudomonadati</taxon>
        <taxon>Bacteroidota</taxon>
        <taxon>Flavobacteriia</taxon>
        <taxon>Flavobacteriales</taxon>
        <taxon>Flavobacteriaceae</taxon>
        <taxon>Flavobacterium</taxon>
    </lineage>
</organism>
<keyword evidence="2" id="KW-0472">Membrane</keyword>
<dbReference type="InterPro" id="IPR003660">
    <property type="entry name" value="HAMP_dom"/>
</dbReference>
<feature type="coiled-coil region" evidence="1">
    <location>
        <begin position="357"/>
        <end position="402"/>
    </location>
</feature>
<dbReference type="GO" id="GO:0007165">
    <property type="term" value="P:signal transduction"/>
    <property type="evidence" value="ECO:0007669"/>
    <property type="project" value="InterPro"/>
</dbReference>
<feature type="domain" description="PAS" evidence="3">
    <location>
        <begin position="518"/>
        <end position="572"/>
    </location>
</feature>
<dbReference type="Pfam" id="PF13188">
    <property type="entry name" value="PAS_8"/>
    <property type="match status" value="1"/>
</dbReference>
<dbReference type="GO" id="GO:0016020">
    <property type="term" value="C:membrane"/>
    <property type="evidence" value="ECO:0007669"/>
    <property type="project" value="InterPro"/>
</dbReference>
<dbReference type="InterPro" id="IPR033417">
    <property type="entry name" value="CHASE8"/>
</dbReference>
<dbReference type="Pfam" id="PF08448">
    <property type="entry name" value="PAS_4"/>
    <property type="match status" value="1"/>
</dbReference>
<dbReference type="Gene3D" id="6.10.340.10">
    <property type="match status" value="1"/>
</dbReference>
<dbReference type="InterPro" id="IPR035965">
    <property type="entry name" value="PAS-like_dom_sf"/>
</dbReference>
<dbReference type="AlphaFoldDB" id="A0AB39W3P4"/>
<accession>A0AB39W3P4</accession>
<dbReference type="PANTHER" id="PTHR44757:SF2">
    <property type="entry name" value="BIOFILM ARCHITECTURE MAINTENANCE PROTEIN MBAA"/>
    <property type="match status" value="1"/>
</dbReference>
<dbReference type="InterPro" id="IPR001610">
    <property type="entry name" value="PAC"/>
</dbReference>
<feature type="domain" description="PAS" evidence="3">
    <location>
        <begin position="234"/>
        <end position="310"/>
    </location>
</feature>
<proteinExistence type="predicted"/>
<dbReference type="Gene3D" id="3.30.450.20">
    <property type="entry name" value="PAS domain"/>
    <property type="match status" value="4"/>
</dbReference>
<gene>
    <name evidence="6" type="ORF">AB3G34_15090</name>
</gene>
<dbReference type="PROSITE" id="PS50112">
    <property type="entry name" value="PAS"/>
    <property type="match status" value="4"/>
</dbReference>
<dbReference type="Pfam" id="PF00989">
    <property type="entry name" value="PAS"/>
    <property type="match status" value="2"/>
</dbReference>
<feature type="transmembrane region" description="Helical" evidence="2">
    <location>
        <begin position="6"/>
        <end position="25"/>
    </location>
</feature>
<dbReference type="SMART" id="SM00086">
    <property type="entry name" value="PAC"/>
    <property type="match status" value="3"/>
</dbReference>
<feature type="domain" description="PAS" evidence="3">
    <location>
        <begin position="392"/>
        <end position="462"/>
    </location>
</feature>
<dbReference type="InterPro" id="IPR013767">
    <property type="entry name" value="PAS_fold"/>
</dbReference>
<dbReference type="SMART" id="SM00091">
    <property type="entry name" value="PAS"/>
    <property type="match status" value="4"/>
</dbReference>